<protein>
    <submittedName>
        <fullName evidence="5">Epoxide hydrolase</fullName>
    </submittedName>
</protein>
<dbReference type="InterPro" id="IPR016292">
    <property type="entry name" value="Epoxide_hydrolase"/>
</dbReference>
<accession>A0A0F0HCD0</accession>
<dbReference type="Gene3D" id="3.40.50.1820">
    <property type="entry name" value="alpha/beta hydrolase"/>
    <property type="match status" value="1"/>
</dbReference>
<evidence type="ECO:0000313" key="6">
    <source>
        <dbReference type="Proteomes" id="UP000033393"/>
    </source>
</evidence>
<sequence>MTITPFQLHVPQTDLDDLHARLDQTRWPKQLPGDGWSRGVPVGYLKDLAHHWRNGFDWRAQEQRLNEFPQYTTEIDGLRVHFLHVRSKNPDALPLILTHGWPNSIVEFTGTIGLLTEHFHVVVPSVPGFGFSDAPTEIGFSTAKTGRMWAGLMHRLGYERYGAQGGDLGAYISQEVAKADPDGVVGVHIDGGLGFPDETAELSEDERAVFAQIEQWSKYAVDHHSLLRVAPQSFSYGWTDSPAGLLGWLMQKFQEFTPTTALPELAIDRDQLLTNASIYWFTATAASSSWFMYDNTRFAWPTGQQHAPTGVYHGAPGIRRLAEQTNDIVRWGAGNPGGHFVAMEEPRAHAEDIMEFFGKL</sequence>
<dbReference type="Pfam" id="PF06441">
    <property type="entry name" value="EHN"/>
    <property type="match status" value="1"/>
</dbReference>
<dbReference type="OrthoDB" id="4654311at2"/>
<reference evidence="5 6" key="1">
    <citation type="submission" date="2015-02" db="EMBL/GenBank/DDBJ databases">
        <authorList>
            <person name="Ju K.-S."/>
            <person name="Doroghazi J.R."/>
            <person name="Metcalf W."/>
        </authorList>
    </citation>
    <scope>NUCLEOTIDE SEQUENCE [LARGE SCALE GENOMIC DNA]</scope>
    <source>
        <strain evidence="5 6">NRRL B-16140</strain>
    </source>
</reference>
<dbReference type="GO" id="GO:0004301">
    <property type="term" value="F:epoxide hydrolase activity"/>
    <property type="evidence" value="ECO:0007669"/>
    <property type="project" value="TreeGrafter"/>
</dbReference>
<dbReference type="PANTHER" id="PTHR21661">
    <property type="entry name" value="EPOXIDE HYDROLASE 1-RELATED"/>
    <property type="match status" value="1"/>
</dbReference>
<dbReference type="Proteomes" id="UP000033393">
    <property type="component" value="Unassembled WGS sequence"/>
</dbReference>
<organism evidence="5 6">
    <name type="scientific">Lentzea aerocolonigenes</name>
    <name type="common">Lechevalieria aerocolonigenes</name>
    <name type="synonym">Saccharothrix aerocolonigenes</name>
    <dbReference type="NCBI Taxonomy" id="68170"/>
    <lineage>
        <taxon>Bacteria</taxon>
        <taxon>Bacillati</taxon>
        <taxon>Actinomycetota</taxon>
        <taxon>Actinomycetes</taxon>
        <taxon>Pseudonocardiales</taxon>
        <taxon>Pseudonocardiaceae</taxon>
        <taxon>Lentzea</taxon>
    </lineage>
</organism>
<dbReference type="AlphaFoldDB" id="A0A0F0HCD0"/>
<keyword evidence="6" id="KW-1185">Reference proteome</keyword>
<dbReference type="GO" id="GO:0097176">
    <property type="term" value="P:epoxide metabolic process"/>
    <property type="evidence" value="ECO:0007669"/>
    <property type="project" value="TreeGrafter"/>
</dbReference>
<dbReference type="PATRIC" id="fig|68170.10.peg.93"/>
<comment type="similarity">
    <text evidence="1">Belongs to the peptidase S33 family.</text>
</comment>
<dbReference type="EMBL" id="JYJG01000003">
    <property type="protein sequence ID" value="KJK53324.1"/>
    <property type="molecule type" value="Genomic_DNA"/>
</dbReference>
<dbReference type="PANTHER" id="PTHR21661:SF35">
    <property type="entry name" value="EPOXIDE HYDROLASE"/>
    <property type="match status" value="1"/>
</dbReference>
<dbReference type="SUPFAM" id="SSF53474">
    <property type="entry name" value="alpha/beta-Hydrolases"/>
    <property type="match status" value="1"/>
</dbReference>
<evidence type="ECO:0000313" key="5">
    <source>
        <dbReference type="EMBL" id="KJK53324.1"/>
    </source>
</evidence>
<evidence type="ECO:0000256" key="2">
    <source>
        <dbReference type="ARBA" id="ARBA00022797"/>
    </source>
</evidence>
<feature type="domain" description="Epoxide hydrolase N-terminal" evidence="4">
    <location>
        <begin position="3"/>
        <end position="108"/>
    </location>
</feature>
<gene>
    <name evidence="5" type="ORF">UK23_00455</name>
</gene>
<dbReference type="InterPro" id="IPR010497">
    <property type="entry name" value="Epoxide_hydro_N"/>
</dbReference>
<evidence type="ECO:0000256" key="3">
    <source>
        <dbReference type="ARBA" id="ARBA00022801"/>
    </source>
</evidence>
<keyword evidence="2" id="KW-0058">Aromatic hydrocarbons catabolism</keyword>
<evidence type="ECO:0000256" key="1">
    <source>
        <dbReference type="ARBA" id="ARBA00010088"/>
    </source>
</evidence>
<proteinExistence type="inferred from homology"/>
<evidence type="ECO:0000259" key="4">
    <source>
        <dbReference type="Pfam" id="PF06441"/>
    </source>
</evidence>
<dbReference type="RefSeq" id="WP_045309451.1">
    <property type="nucleotide sequence ID" value="NZ_JYJG01000003.1"/>
</dbReference>
<dbReference type="PIRSF" id="PIRSF001112">
    <property type="entry name" value="Epoxide_hydrolase"/>
    <property type="match status" value="1"/>
</dbReference>
<comment type="caution">
    <text evidence="5">The sequence shown here is derived from an EMBL/GenBank/DDBJ whole genome shotgun (WGS) entry which is preliminary data.</text>
</comment>
<keyword evidence="3 5" id="KW-0378">Hydrolase</keyword>
<name>A0A0F0HCD0_LENAE</name>
<dbReference type="InterPro" id="IPR029058">
    <property type="entry name" value="AB_hydrolase_fold"/>
</dbReference>